<dbReference type="PROSITE" id="PS01209">
    <property type="entry name" value="LDLRA_1"/>
    <property type="match status" value="1"/>
</dbReference>
<dbReference type="Pfam" id="PF00057">
    <property type="entry name" value="Ldl_recept_a"/>
    <property type="match status" value="1"/>
</dbReference>
<dbReference type="GO" id="GO:0005230">
    <property type="term" value="F:extracellular ligand-gated monoatomic ion channel activity"/>
    <property type="evidence" value="ECO:0007669"/>
    <property type="project" value="InterPro"/>
</dbReference>
<protein>
    <recommendedName>
        <fullName evidence="3">Neurotransmitter-gated ion-channel ligand-binding domain-containing protein</fullName>
    </recommendedName>
</protein>
<dbReference type="PROSITE" id="PS50068">
    <property type="entry name" value="LDLRA_2"/>
    <property type="match status" value="1"/>
</dbReference>
<keyword evidence="1 2" id="KW-1015">Disulfide bond</keyword>
<dbReference type="InterPro" id="IPR016187">
    <property type="entry name" value="CTDL_fold"/>
</dbReference>
<evidence type="ECO:0000313" key="4">
    <source>
        <dbReference type="EMBL" id="JAI66894.1"/>
    </source>
</evidence>
<evidence type="ECO:0000259" key="3">
    <source>
        <dbReference type="Pfam" id="PF02931"/>
    </source>
</evidence>
<dbReference type="Pfam" id="PF02931">
    <property type="entry name" value="Neur_chan_LBD"/>
    <property type="match status" value="1"/>
</dbReference>
<feature type="disulfide bond" evidence="2">
    <location>
        <begin position="347"/>
        <end position="362"/>
    </location>
</feature>
<dbReference type="InterPro" id="IPR036734">
    <property type="entry name" value="Neur_chan_lig-bd_sf"/>
</dbReference>
<name>A0A0P4WR66_SCYOL</name>
<accession>A0A0P4WR66</accession>
<sequence>MHAARCHHKFGVVLGVRKWHHLCLVLGRNSTLFRGGEAVPSPSRCAPSEDFPSEELVIGGSLWGGAPFSGLLADVRLYDAALPEGQVRGLAEGREVSRPVFTLDESSLANLSSSAENVEFVTVDIKNLTSETKNYYFYFEEKLNFIHAASLCRNVGGTQVMISETNSEEILNALLKYSGRVGDVAGDSWARLPESLNGKTTNSCPLLRAYQNPSTLQEEDGDCESTASVLCQLPEDHRLRILGLQEEVVLYPIHNSLNIFEDGGNYRLIATDAGVKLESAQNGITLYERVSSSTRQLTGRHKWFLSDKTENNNNNHSKSEVVLTLTACREGQFTCSDGDCVSLEDVCNLVNDCQDATDELLCADLAFLPDTYSKRFSPSQGTEDKALVGLRITLEQVNHVELTENLLKVVLRLDVMWRDPRILFKYLQKDTAVMLPEEIVQEMWLPCIDLVTAAPDYRDSADFPNMKDKIVTATARTDGFGTILGHTEGKFFPSCW</sequence>
<dbReference type="InterPro" id="IPR023415">
    <property type="entry name" value="LDLR_class-A_CS"/>
</dbReference>
<dbReference type="EMBL" id="GDRN01044909">
    <property type="protein sequence ID" value="JAI66894.1"/>
    <property type="molecule type" value="Transcribed_RNA"/>
</dbReference>
<dbReference type="GO" id="GO:0016020">
    <property type="term" value="C:membrane"/>
    <property type="evidence" value="ECO:0007669"/>
    <property type="project" value="InterPro"/>
</dbReference>
<organism evidence="4">
    <name type="scientific">Scylla olivacea</name>
    <name type="common">Orange mud crab</name>
    <name type="synonym">Cancer olivacea</name>
    <dbReference type="NCBI Taxonomy" id="85551"/>
    <lineage>
        <taxon>Eukaryota</taxon>
        <taxon>Metazoa</taxon>
        <taxon>Ecdysozoa</taxon>
        <taxon>Arthropoda</taxon>
        <taxon>Crustacea</taxon>
        <taxon>Multicrustacea</taxon>
        <taxon>Malacostraca</taxon>
        <taxon>Eumalacostraca</taxon>
        <taxon>Eucarida</taxon>
        <taxon>Decapoda</taxon>
        <taxon>Pleocyemata</taxon>
        <taxon>Brachyura</taxon>
        <taxon>Eubrachyura</taxon>
        <taxon>Portunoidea</taxon>
        <taxon>Portunidae</taxon>
        <taxon>Portuninae</taxon>
        <taxon>Scylla</taxon>
    </lineage>
</organism>
<dbReference type="CDD" id="cd00112">
    <property type="entry name" value="LDLa"/>
    <property type="match status" value="1"/>
</dbReference>
<dbReference type="AlphaFoldDB" id="A0A0P4WR66"/>
<dbReference type="SUPFAM" id="SSF63712">
    <property type="entry name" value="Nicotinic receptor ligand binding domain-like"/>
    <property type="match status" value="1"/>
</dbReference>
<dbReference type="Pfam" id="PF13385">
    <property type="entry name" value="Laminin_G_3"/>
    <property type="match status" value="1"/>
</dbReference>
<feature type="domain" description="Neurotransmitter-gated ion-channel ligand-binding" evidence="3">
    <location>
        <begin position="369"/>
        <end position="461"/>
    </location>
</feature>
<dbReference type="InterPro" id="IPR036055">
    <property type="entry name" value="LDL_receptor-like_sf"/>
</dbReference>
<evidence type="ECO:0000256" key="1">
    <source>
        <dbReference type="ARBA" id="ARBA00023157"/>
    </source>
</evidence>
<feature type="disulfide bond" evidence="2">
    <location>
        <begin position="335"/>
        <end position="353"/>
    </location>
</feature>
<proteinExistence type="predicted"/>
<dbReference type="SUPFAM" id="SSF49899">
    <property type="entry name" value="Concanavalin A-like lectins/glucanases"/>
    <property type="match status" value="1"/>
</dbReference>
<feature type="disulfide bond" evidence="2">
    <location>
        <begin position="328"/>
        <end position="340"/>
    </location>
</feature>
<dbReference type="SUPFAM" id="SSF57424">
    <property type="entry name" value="LDL receptor-like module"/>
    <property type="match status" value="1"/>
</dbReference>
<dbReference type="SMART" id="SM00192">
    <property type="entry name" value="LDLa"/>
    <property type="match status" value="1"/>
</dbReference>
<dbReference type="SUPFAM" id="SSF56436">
    <property type="entry name" value="C-type lectin-like"/>
    <property type="match status" value="1"/>
</dbReference>
<dbReference type="InterPro" id="IPR013320">
    <property type="entry name" value="ConA-like_dom_sf"/>
</dbReference>
<reference evidence="4" key="1">
    <citation type="submission" date="2015-09" db="EMBL/GenBank/DDBJ databases">
        <title>Scylla olivacea transcriptome.</title>
        <authorList>
            <person name="Ikhwanuddin M."/>
        </authorList>
    </citation>
    <scope>NUCLEOTIDE SEQUENCE</scope>
</reference>
<evidence type="ECO:0000256" key="2">
    <source>
        <dbReference type="PROSITE-ProRule" id="PRU00124"/>
    </source>
</evidence>
<dbReference type="Gene3D" id="2.70.170.10">
    <property type="entry name" value="Neurotransmitter-gated ion-channel ligand-binding domain"/>
    <property type="match status" value="1"/>
</dbReference>
<dbReference type="InterPro" id="IPR006202">
    <property type="entry name" value="Neur_chan_lig-bd"/>
</dbReference>
<dbReference type="InterPro" id="IPR002172">
    <property type="entry name" value="LDrepeatLR_classA_rpt"/>
</dbReference>
<dbReference type="Gene3D" id="4.10.400.10">
    <property type="entry name" value="Low-density Lipoprotein Receptor"/>
    <property type="match status" value="1"/>
</dbReference>
<dbReference type="Gene3D" id="2.60.120.200">
    <property type="match status" value="1"/>
</dbReference>